<dbReference type="Pfam" id="PF02949">
    <property type="entry name" value="7tm_6"/>
    <property type="match status" value="1"/>
</dbReference>
<dbReference type="GO" id="GO:0007165">
    <property type="term" value="P:signal transduction"/>
    <property type="evidence" value="ECO:0007669"/>
    <property type="project" value="UniProtKB-KW"/>
</dbReference>
<comment type="subcellular location">
    <subcellularLocation>
        <location evidence="1">Cell membrane</location>
        <topology evidence="1">Multi-pass membrane protein</topology>
    </subcellularLocation>
</comment>
<sequence length="215" mass="24910">MWDVKRICRDHQTSAETGDAGTFRETPHHSITKTGSRTSKKTATRKMRYLLNIMQEDWRIYKKVKNEFDVLCEQYAVGKKLTTSFAANTTSYLFQLGFNMICVSFTQFQTVINLQDTPKALRYVSVTICLLCDLLFVSWPGQRLSDYTERIFEYTTNGKWYESSYNCRKLLIIMLSKSLTSLKLTACKIYTLNLESFNAVVQTSFSYTMVLCSLQ</sequence>
<evidence type="ECO:0000256" key="8">
    <source>
        <dbReference type="ARBA" id="ARBA00023170"/>
    </source>
</evidence>
<evidence type="ECO:0000256" key="5">
    <source>
        <dbReference type="ARBA" id="ARBA00022725"/>
    </source>
</evidence>
<gene>
    <name evidence="11" type="ORF">WH47_02365</name>
</gene>
<dbReference type="STRING" id="597456.A0A0L7RKK3"/>
<keyword evidence="5" id="KW-0552">Olfaction</keyword>
<proteinExistence type="predicted"/>
<evidence type="ECO:0000256" key="1">
    <source>
        <dbReference type="ARBA" id="ARBA00004651"/>
    </source>
</evidence>
<keyword evidence="4" id="KW-0812">Transmembrane</keyword>
<keyword evidence="3" id="KW-0716">Sensory transduction</keyword>
<accession>A0A0L7RKK3</accession>
<dbReference type="GO" id="GO:0005886">
    <property type="term" value="C:plasma membrane"/>
    <property type="evidence" value="ECO:0007669"/>
    <property type="project" value="UniProtKB-SubCell"/>
</dbReference>
<dbReference type="PANTHER" id="PTHR21137:SF35">
    <property type="entry name" value="ODORANT RECEPTOR 19A-RELATED"/>
    <property type="match status" value="1"/>
</dbReference>
<organism evidence="11 12">
    <name type="scientific">Habropoda laboriosa</name>
    <dbReference type="NCBI Taxonomy" id="597456"/>
    <lineage>
        <taxon>Eukaryota</taxon>
        <taxon>Metazoa</taxon>
        <taxon>Ecdysozoa</taxon>
        <taxon>Arthropoda</taxon>
        <taxon>Hexapoda</taxon>
        <taxon>Insecta</taxon>
        <taxon>Pterygota</taxon>
        <taxon>Neoptera</taxon>
        <taxon>Endopterygota</taxon>
        <taxon>Hymenoptera</taxon>
        <taxon>Apocrita</taxon>
        <taxon>Aculeata</taxon>
        <taxon>Apoidea</taxon>
        <taxon>Anthophila</taxon>
        <taxon>Apidae</taxon>
        <taxon>Habropoda</taxon>
    </lineage>
</organism>
<evidence type="ECO:0000256" key="4">
    <source>
        <dbReference type="ARBA" id="ARBA00022692"/>
    </source>
</evidence>
<dbReference type="Proteomes" id="UP000053825">
    <property type="component" value="Unassembled WGS sequence"/>
</dbReference>
<dbReference type="GO" id="GO:0005549">
    <property type="term" value="F:odorant binding"/>
    <property type="evidence" value="ECO:0007669"/>
    <property type="project" value="InterPro"/>
</dbReference>
<evidence type="ECO:0000313" key="11">
    <source>
        <dbReference type="EMBL" id="KOC71281.1"/>
    </source>
</evidence>
<evidence type="ECO:0000256" key="7">
    <source>
        <dbReference type="ARBA" id="ARBA00023136"/>
    </source>
</evidence>
<dbReference type="GO" id="GO:0004984">
    <property type="term" value="F:olfactory receptor activity"/>
    <property type="evidence" value="ECO:0007669"/>
    <property type="project" value="InterPro"/>
</dbReference>
<feature type="region of interest" description="Disordered" evidence="10">
    <location>
        <begin position="13"/>
        <end position="40"/>
    </location>
</feature>
<dbReference type="InterPro" id="IPR004117">
    <property type="entry name" value="7tm6_olfct_rcpt"/>
</dbReference>
<evidence type="ECO:0000256" key="10">
    <source>
        <dbReference type="SAM" id="MobiDB-lite"/>
    </source>
</evidence>
<keyword evidence="2" id="KW-1003">Cell membrane</keyword>
<dbReference type="EMBL" id="KQ414573">
    <property type="protein sequence ID" value="KOC71281.1"/>
    <property type="molecule type" value="Genomic_DNA"/>
</dbReference>
<keyword evidence="6" id="KW-1133">Transmembrane helix</keyword>
<keyword evidence="7" id="KW-0472">Membrane</keyword>
<protein>
    <submittedName>
        <fullName evidence="11">Uncharacterized protein</fullName>
    </submittedName>
</protein>
<dbReference type="PANTHER" id="PTHR21137">
    <property type="entry name" value="ODORANT RECEPTOR"/>
    <property type="match status" value="1"/>
</dbReference>
<reference evidence="11 12" key="1">
    <citation type="submission" date="2015-07" db="EMBL/GenBank/DDBJ databases">
        <title>The genome of Habropoda laboriosa.</title>
        <authorList>
            <person name="Pan H."/>
            <person name="Kapheim K."/>
        </authorList>
    </citation>
    <scope>NUCLEOTIDE SEQUENCE [LARGE SCALE GENOMIC DNA]</scope>
    <source>
        <strain evidence="11">0110345459</strain>
    </source>
</reference>
<evidence type="ECO:0000256" key="6">
    <source>
        <dbReference type="ARBA" id="ARBA00022989"/>
    </source>
</evidence>
<evidence type="ECO:0000256" key="3">
    <source>
        <dbReference type="ARBA" id="ARBA00022606"/>
    </source>
</evidence>
<dbReference type="OrthoDB" id="6614360at2759"/>
<dbReference type="AlphaFoldDB" id="A0A0L7RKK3"/>
<keyword evidence="12" id="KW-1185">Reference proteome</keyword>
<name>A0A0L7RKK3_9HYME</name>
<keyword evidence="9" id="KW-0807">Transducer</keyword>
<evidence type="ECO:0000256" key="2">
    <source>
        <dbReference type="ARBA" id="ARBA00022475"/>
    </source>
</evidence>
<keyword evidence="8" id="KW-0675">Receptor</keyword>
<evidence type="ECO:0000313" key="12">
    <source>
        <dbReference type="Proteomes" id="UP000053825"/>
    </source>
</evidence>
<evidence type="ECO:0000256" key="9">
    <source>
        <dbReference type="ARBA" id="ARBA00023224"/>
    </source>
</evidence>